<protein>
    <recommendedName>
        <fullName evidence="2">SRR1-like domain-containing protein</fullName>
    </recommendedName>
</protein>
<dbReference type="PANTHER" id="PTHR42080">
    <property type="entry name" value="SRR1 DOMAIN-CONTAINING PROTEIN"/>
    <property type="match status" value="1"/>
</dbReference>
<dbReference type="Proteomes" id="UP000249056">
    <property type="component" value="Unassembled WGS sequence"/>
</dbReference>
<dbReference type="InterPro" id="IPR012942">
    <property type="entry name" value="SRR1-like"/>
</dbReference>
<gene>
    <name evidence="3" type="ORF">DID88_008351</name>
</gene>
<sequence>MPHTNRRKKKNGTAENGGVSVDGTEKSKKIVQPTKRKQVEDAEGWTHVVGGGKKVGGGETWTHAGDFVRDGVAYLERTVEEMRGDLDFYGKQWEGSEAAKELKGILKGRLRGGRGGGVVFTQLAALMMILKEFGGIGADKIQCIFQDPQYTETDKEFLTSLAGIVVDDPLAFDYIKEDTLVYAIHCYGPVYKTISEGPRPAALIGTDVNNFGRFNLTEKTETLAQHLDDMVKDCEITNFPQLRHDFSDTKIYWRSRPSV</sequence>
<reference evidence="3 4" key="1">
    <citation type="submission" date="2018-06" db="EMBL/GenBank/DDBJ databases">
        <title>Genome Sequence of the Brown Rot Fungal Pathogen Monilinia fructigena.</title>
        <authorList>
            <person name="Landi L."/>
            <person name="De Miccolis Angelini R.M."/>
            <person name="Pollastro S."/>
            <person name="Abate D."/>
            <person name="Faretra F."/>
            <person name="Romanazzi G."/>
        </authorList>
    </citation>
    <scope>NUCLEOTIDE SEQUENCE [LARGE SCALE GENOMIC DNA]</scope>
    <source>
        <strain evidence="3 4">Mfrg269</strain>
    </source>
</reference>
<dbReference type="OrthoDB" id="5318346at2759"/>
<evidence type="ECO:0000259" key="2">
    <source>
        <dbReference type="Pfam" id="PF07985"/>
    </source>
</evidence>
<evidence type="ECO:0000313" key="4">
    <source>
        <dbReference type="Proteomes" id="UP000249056"/>
    </source>
</evidence>
<feature type="compositionally biased region" description="Basic residues" evidence="1">
    <location>
        <begin position="1"/>
        <end position="11"/>
    </location>
</feature>
<evidence type="ECO:0000313" key="3">
    <source>
        <dbReference type="EMBL" id="RAL67598.1"/>
    </source>
</evidence>
<dbReference type="Pfam" id="PF07985">
    <property type="entry name" value="SRR1"/>
    <property type="match status" value="1"/>
</dbReference>
<feature type="domain" description="SRR1-like" evidence="2">
    <location>
        <begin position="120"/>
        <end position="253"/>
    </location>
</feature>
<dbReference type="PANTHER" id="PTHR42080:SF1">
    <property type="entry name" value="SRR1-LIKE DOMAIN-CONTAINING PROTEIN"/>
    <property type="match status" value="1"/>
</dbReference>
<keyword evidence="4" id="KW-1185">Reference proteome</keyword>
<accession>A0A395J634</accession>
<organism evidence="3 4">
    <name type="scientific">Monilinia fructigena</name>
    <dbReference type="NCBI Taxonomy" id="38457"/>
    <lineage>
        <taxon>Eukaryota</taxon>
        <taxon>Fungi</taxon>
        <taxon>Dikarya</taxon>
        <taxon>Ascomycota</taxon>
        <taxon>Pezizomycotina</taxon>
        <taxon>Leotiomycetes</taxon>
        <taxon>Helotiales</taxon>
        <taxon>Sclerotiniaceae</taxon>
        <taxon>Monilinia</taxon>
    </lineage>
</organism>
<name>A0A395J634_9HELO</name>
<comment type="caution">
    <text evidence="3">The sequence shown here is derived from an EMBL/GenBank/DDBJ whole genome shotgun (WGS) entry which is preliminary data.</text>
</comment>
<dbReference type="AlphaFoldDB" id="A0A395J634"/>
<evidence type="ECO:0000256" key="1">
    <source>
        <dbReference type="SAM" id="MobiDB-lite"/>
    </source>
</evidence>
<dbReference type="EMBL" id="QKRW01000003">
    <property type="protein sequence ID" value="RAL67598.1"/>
    <property type="molecule type" value="Genomic_DNA"/>
</dbReference>
<feature type="region of interest" description="Disordered" evidence="1">
    <location>
        <begin position="1"/>
        <end position="43"/>
    </location>
</feature>
<proteinExistence type="predicted"/>